<organism evidence="2 3">
    <name type="scientific">Belliella buryatensis</name>
    <dbReference type="NCBI Taxonomy" id="1500549"/>
    <lineage>
        <taxon>Bacteria</taxon>
        <taxon>Pseudomonadati</taxon>
        <taxon>Bacteroidota</taxon>
        <taxon>Cytophagia</taxon>
        <taxon>Cytophagales</taxon>
        <taxon>Cyclobacteriaceae</taxon>
        <taxon>Belliella</taxon>
    </lineage>
</organism>
<protein>
    <submittedName>
        <fullName evidence="2">Uncharacterized protein</fullName>
    </submittedName>
</protein>
<dbReference type="EMBL" id="FZOK01000003">
    <property type="protein sequence ID" value="SNS11296.1"/>
    <property type="molecule type" value="Genomic_DNA"/>
</dbReference>
<dbReference type="Proteomes" id="UP000198480">
    <property type="component" value="Unassembled WGS sequence"/>
</dbReference>
<reference evidence="3" key="1">
    <citation type="submission" date="2017-06" db="EMBL/GenBank/DDBJ databases">
        <authorList>
            <person name="Varghese N."/>
            <person name="Submissions S."/>
        </authorList>
    </citation>
    <scope>NUCLEOTIDE SEQUENCE [LARGE SCALE GENOMIC DNA]</scope>
    <source>
        <strain evidence="3">5C</strain>
    </source>
</reference>
<dbReference type="AlphaFoldDB" id="A0A239BTQ9"/>
<keyword evidence="1" id="KW-0812">Transmembrane</keyword>
<proteinExistence type="predicted"/>
<gene>
    <name evidence="2" type="ORF">SAMN06295967_103231</name>
</gene>
<evidence type="ECO:0000313" key="3">
    <source>
        <dbReference type="Proteomes" id="UP000198480"/>
    </source>
</evidence>
<evidence type="ECO:0000256" key="1">
    <source>
        <dbReference type="SAM" id="Phobius"/>
    </source>
</evidence>
<evidence type="ECO:0000313" key="2">
    <source>
        <dbReference type="EMBL" id="SNS11296.1"/>
    </source>
</evidence>
<feature type="transmembrane region" description="Helical" evidence="1">
    <location>
        <begin position="20"/>
        <end position="38"/>
    </location>
</feature>
<sequence>MKKNNWLKRYPNYKNYFLKLSLPISLLGGVSHYFLMIRFDFENVVQMKEIFGSILFVIFMIIADYFTFYRPNRKFHVNKNE</sequence>
<keyword evidence="1" id="KW-0472">Membrane</keyword>
<feature type="transmembrane region" description="Helical" evidence="1">
    <location>
        <begin position="50"/>
        <end position="69"/>
    </location>
</feature>
<keyword evidence="1" id="KW-1133">Transmembrane helix</keyword>
<name>A0A239BTQ9_9BACT</name>
<keyword evidence="3" id="KW-1185">Reference proteome</keyword>
<accession>A0A239BTQ9</accession>